<dbReference type="InterPro" id="IPR032710">
    <property type="entry name" value="NTF2-like_dom_sf"/>
</dbReference>
<accession>A0A1A9BB52</accession>
<feature type="domain" description="SnoaL-like" evidence="1">
    <location>
        <begin position="11"/>
        <end position="135"/>
    </location>
</feature>
<dbReference type="Pfam" id="PF13577">
    <property type="entry name" value="SnoaL_4"/>
    <property type="match status" value="1"/>
</dbReference>
<dbReference type="InterPro" id="IPR037401">
    <property type="entry name" value="SnoaL-like"/>
</dbReference>
<dbReference type="STRING" id="946078.GA0070622_3139"/>
<proteinExistence type="predicted"/>
<dbReference type="RefSeq" id="WP_091573955.1">
    <property type="nucleotide sequence ID" value="NZ_FLRH01000003.1"/>
</dbReference>
<dbReference type="Proteomes" id="UP000199558">
    <property type="component" value="Unassembled WGS sequence"/>
</dbReference>
<reference evidence="3" key="1">
    <citation type="submission" date="2016-06" db="EMBL/GenBank/DDBJ databases">
        <authorList>
            <person name="Varghese N."/>
            <person name="Submissions Spin"/>
        </authorList>
    </citation>
    <scope>NUCLEOTIDE SEQUENCE [LARGE SCALE GENOMIC DNA]</scope>
    <source>
        <strain evidence="3">DSM 45794</strain>
    </source>
</reference>
<dbReference type="OrthoDB" id="9130903at2"/>
<keyword evidence="3" id="KW-1185">Reference proteome</keyword>
<dbReference type="Gene3D" id="3.10.450.50">
    <property type="match status" value="1"/>
</dbReference>
<dbReference type="SUPFAM" id="SSF54427">
    <property type="entry name" value="NTF2-like"/>
    <property type="match status" value="1"/>
</dbReference>
<evidence type="ECO:0000313" key="3">
    <source>
        <dbReference type="Proteomes" id="UP000199558"/>
    </source>
</evidence>
<protein>
    <submittedName>
        <fullName evidence="2">Actinorhodin biosynthesis protein ActVIA</fullName>
    </submittedName>
</protein>
<dbReference type="EMBL" id="FLRH01000003">
    <property type="protein sequence ID" value="SBT66122.1"/>
    <property type="molecule type" value="Genomic_DNA"/>
</dbReference>
<evidence type="ECO:0000259" key="1">
    <source>
        <dbReference type="Pfam" id="PF13577"/>
    </source>
</evidence>
<gene>
    <name evidence="2" type="ORF">GA0070622_3139</name>
</gene>
<dbReference type="AlphaFoldDB" id="A0A1A9BB52"/>
<name>A0A1A9BB52_9ACTN</name>
<sequence>MIGTQSLTDLYVEVQHFHARQMQLLDGGDFPAYAATFTEDGEFTHTPQQPPALGRDGIVAELNRFHQRFAEDPVIRRHWFNQLWLEPREDGSVQATYYALVVTTRPERNVTIAPSCVVRDVLVRDGEGNLLVRSRTVDHDRLA</sequence>
<evidence type="ECO:0000313" key="2">
    <source>
        <dbReference type="EMBL" id="SBT66122.1"/>
    </source>
</evidence>
<organism evidence="2 3">
    <name type="scientific">Micromonospora sediminicola</name>
    <dbReference type="NCBI Taxonomy" id="946078"/>
    <lineage>
        <taxon>Bacteria</taxon>
        <taxon>Bacillati</taxon>
        <taxon>Actinomycetota</taxon>
        <taxon>Actinomycetes</taxon>
        <taxon>Micromonosporales</taxon>
        <taxon>Micromonosporaceae</taxon>
        <taxon>Micromonospora</taxon>
    </lineage>
</organism>